<proteinExistence type="predicted"/>
<dbReference type="PATRIC" id="fig|172044.3.peg.880"/>
<dbReference type="InterPro" id="IPR005135">
    <property type="entry name" value="Endo/exonuclease/phosphatase"/>
</dbReference>
<dbReference type="SUPFAM" id="SSF56219">
    <property type="entry name" value="DNase I-like"/>
    <property type="match status" value="1"/>
</dbReference>
<dbReference type="RefSeq" id="WP_058744824.1">
    <property type="nucleotide sequence ID" value="NZ_LDTF01000020.1"/>
</dbReference>
<name>A0A147IW15_9SPHN</name>
<dbReference type="EMBL" id="LDTF01000020">
    <property type="protein sequence ID" value="KTT99878.1"/>
    <property type="molecule type" value="Genomic_DNA"/>
</dbReference>
<evidence type="ECO:0000256" key="1">
    <source>
        <dbReference type="SAM" id="SignalP"/>
    </source>
</evidence>
<keyword evidence="3" id="KW-0378">Hydrolase</keyword>
<gene>
    <name evidence="3" type="ORF">NS355_05725</name>
</gene>
<protein>
    <submittedName>
        <fullName evidence="3">Endonuclease</fullName>
    </submittedName>
</protein>
<evidence type="ECO:0000313" key="4">
    <source>
        <dbReference type="Proteomes" id="UP000073923"/>
    </source>
</evidence>
<dbReference type="AlphaFoldDB" id="A0A147IW15"/>
<evidence type="ECO:0000313" key="3">
    <source>
        <dbReference type="EMBL" id="KTT99878.1"/>
    </source>
</evidence>
<feature type="chain" id="PRO_5007549027" evidence="1">
    <location>
        <begin position="17"/>
        <end position="304"/>
    </location>
</feature>
<dbReference type="OrthoDB" id="395856at2"/>
<sequence>MTIRSALIAASLAVLASCTVPQVAPHESADGAVATRPLKIASWNLEFLAEKDGAGCEPRTDADYAAMRQIVDTLDADVIAFQEAENEAAAARVIDPRRYTIVMEKRPGAASGSCGGKHPEQQFIRQAVGFAIRKGIAFDRNPDVTALQLGNPQLRSGVDVRVRAPGHKPTRLLAVHLKSGCFQGDRAQACGVLQQQVPVLEDWIDRAAVGSDRFIVLGDWNRRLAEAGDAVWTELDDGNPANADLRLADEGVTPRCDPRYRSFIDHIVFDRRAAGQASGFVETTYAPGQKHLSDHCPVSALLSG</sequence>
<dbReference type="PROSITE" id="PS51257">
    <property type="entry name" value="PROKAR_LIPOPROTEIN"/>
    <property type="match status" value="1"/>
</dbReference>
<dbReference type="Proteomes" id="UP000073923">
    <property type="component" value="Unassembled WGS sequence"/>
</dbReference>
<evidence type="ECO:0000259" key="2">
    <source>
        <dbReference type="Pfam" id="PF03372"/>
    </source>
</evidence>
<dbReference type="GO" id="GO:0004519">
    <property type="term" value="F:endonuclease activity"/>
    <property type="evidence" value="ECO:0007669"/>
    <property type="project" value="UniProtKB-KW"/>
</dbReference>
<dbReference type="Pfam" id="PF03372">
    <property type="entry name" value="Exo_endo_phos"/>
    <property type="match status" value="1"/>
</dbReference>
<feature type="signal peptide" evidence="1">
    <location>
        <begin position="1"/>
        <end position="16"/>
    </location>
</feature>
<keyword evidence="3" id="KW-0255">Endonuclease</keyword>
<dbReference type="Gene3D" id="3.60.10.10">
    <property type="entry name" value="Endonuclease/exonuclease/phosphatase"/>
    <property type="match status" value="1"/>
</dbReference>
<comment type="caution">
    <text evidence="3">The sequence shown here is derived from an EMBL/GenBank/DDBJ whole genome shotgun (WGS) entry which is preliminary data.</text>
</comment>
<feature type="domain" description="Endonuclease/exonuclease/phosphatase" evidence="2">
    <location>
        <begin position="41"/>
        <end position="295"/>
    </location>
</feature>
<keyword evidence="3" id="KW-0540">Nuclease</keyword>
<organism evidence="3 4">
    <name type="scientific">Sphingomonas yabuuchiae</name>
    <dbReference type="NCBI Taxonomy" id="172044"/>
    <lineage>
        <taxon>Bacteria</taxon>
        <taxon>Pseudomonadati</taxon>
        <taxon>Pseudomonadota</taxon>
        <taxon>Alphaproteobacteria</taxon>
        <taxon>Sphingomonadales</taxon>
        <taxon>Sphingomonadaceae</taxon>
        <taxon>Sphingomonas</taxon>
    </lineage>
</organism>
<keyword evidence="1" id="KW-0732">Signal</keyword>
<reference evidence="3 4" key="1">
    <citation type="journal article" date="2016" name="Front. Microbiol.">
        <title>Genomic Resource of Rice Seed Associated Bacteria.</title>
        <authorList>
            <person name="Midha S."/>
            <person name="Bansal K."/>
            <person name="Sharma S."/>
            <person name="Kumar N."/>
            <person name="Patil P.P."/>
            <person name="Chaudhry V."/>
            <person name="Patil P.B."/>
        </authorList>
    </citation>
    <scope>NUCLEOTIDE SEQUENCE [LARGE SCALE GENOMIC DNA]</scope>
    <source>
        <strain evidence="3 4">NS355</strain>
    </source>
</reference>
<accession>A0A147IW15</accession>
<dbReference type="InterPro" id="IPR036691">
    <property type="entry name" value="Endo/exonu/phosph_ase_sf"/>
</dbReference>